<keyword evidence="1" id="KW-0677">Repeat</keyword>
<feature type="repeat" description="ANK" evidence="3">
    <location>
        <begin position="146"/>
        <end position="178"/>
    </location>
</feature>
<feature type="domain" description="SOCS box" evidence="4">
    <location>
        <begin position="242"/>
        <end position="281"/>
    </location>
</feature>
<feature type="repeat" description="ANK" evidence="3">
    <location>
        <begin position="113"/>
        <end position="145"/>
    </location>
</feature>
<keyword evidence="2 3" id="KW-0040">ANK repeat</keyword>
<dbReference type="PROSITE" id="PS50225">
    <property type="entry name" value="SOCS"/>
    <property type="match status" value="1"/>
</dbReference>
<dbReference type="InterPro" id="IPR036770">
    <property type="entry name" value="Ankyrin_rpt-contain_sf"/>
</dbReference>
<dbReference type="SMART" id="SM00248">
    <property type="entry name" value="ANK"/>
    <property type="match status" value="4"/>
</dbReference>
<name>A0A9Q1B9J0_HOLLE</name>
<dbReference type="OrthoDB" id="10258888at2759"/>
<dbReference type="SUPFAM" id="SSF48403">
    <property type="entry name" value="Ankyrin repeat"/>
    <property type="match status" value="1"/>
</dbReference>
<reference evidence="5" key="1">
    <citation type="submission" date="2021-10" db="EMBL/GenBank/DDBJ databases">
        <title>Tropical sea cucumber genome reveals ecological adaptation and Cuvierian tubules defense mechanism.</title>
        <authorList>
            <person name="Chen T."/>
        </authorList>
    </citation>
    <scope>NUCLEOTIDE SEQUENCE</scope>
    <source>
        <strain evidence="5">Nanhai2018</strain>
        <tissue evidence="5">Muscle</tissue>
    </source>
</reference>
<dbReference type="InterPro" id="IPR050745">
    <property type="entry name" value="Multifunctional_regulatory"/>
</dbReference>
<dbReference type="EMBL" id="JAIZAY010000023">
    <property type="protein sequence ID" value="KAJ8019536.1"/>
    <property type="molecule type" value="Genomic_DNA"/>
</dbReference>
<accession>A0A9Q1B9J0</accession>
<dbReference type="SMART" id="SM00969">
    <property type="entry name" value="SOCS_box"/>
    <property type="match status" value="1"/>
</dbReference>
<dbReference type="SUPFAM" id="SSF158235">
    <property type="entry name" value="SOCS box-like"/>
    <property type="match status" value="1"/>
</dbReference>
<protein>
    <submittedName>
        <fullName evidence="5">Ankyrin repeat and SOCS box protein 8</fullName>
    </submittedName>
</protein>
<gene>
    <name evidence="5" type="ORF">HOLleu_41171</name>
</gene>
<dbReference type="Pfam" id="PF00023">
    <property type="entry name" value="Ank"/>
    <property type="match status" value="1"/>
</dbReference>
<comment type="caution">
    <text evidence="5">The sequence shown here is derived from an EMBL/GenBank/DDBJ whole genome shotgun (WGS) entry which is preliminary data.</text>
</comment>
<evidence type="ECO:0000259" key="4">
    <source>
        <dbReference type="PROSITE" id="PS50225"/>
    </source>
</evidence>
<dbReference type="FunFam" id="1.10.750.20:FF:000001">
    <property type="entry name" value="Ankyrin repeat and SOCS box containing 1"/>
    <property type="match status" value="1"/>
</dbReference>
<dbReference type="PANTHER" id="PTHR24189">
    <property type="entry name" value="MYOTROPHIN"/>
    <property type="match status" value="1"/>
</dbReference>
<dbReference type="Gene3D" id="1.10.750.20">
    <property type="entry name" value="SOCS box"/>
    <property type="match status" value="1"/>
</dbReference>
<dbReference type="Proteomes" id="UP001152320">
    <property type="component" value="Chromosome 23"/>
</dbReference>
<keyword evidence="6" id="KW-1185">Reference proteome</keyword>
<dbReference type="PROSITE" id="PS50088">
    <property type="entry name" value="ANK_REPEAT"/>
    <property type="match status" value="3"/>
</dbReference>
<evidence type="ECO:0000256" key="2">
    <source>
        <dbReference type="ARBA" id="ARBA00023043"/>
    </source>
</evidence>
<dbReference type="PANTHER" id="PTHR24189:SF50">
    <property type="entry name" value="ANKYRIN REPEAT AND SOCS BOX PROTEIN 2"/>
    <property type="match status" value="1"/>
</dbReference>
<dbReference type="Gene3D" id="1.25.40.20">
    <property type="entry name" value="Ankyrin repeat-containing domain"/>
    <property type="match status" value="1"/>
</dbReference>
<evidence type="ECO:0000256" key="1">
    <source>
        <dbReference type="ARBA" id="ARBA00022737"/>
    </source>
</evidence>
<evidence type="ECO:0000256" key="3">
    <source>
        <dbReference type="PROSITE-ProRule" id="PRU00023"/>
    </source>
</evidence>
<evidence type="ECO:0000313" key="6">
    <source>
        <dbReference type="Proteomes" id="UP001152320"/>
    </source>
</evidence>
<feature type="repeat" description="ANK" evidence="3">
    <location>
        <begin position="52"/>
        <end position="80"/>
    </location>
</feature>
<dbReference type="Pfam" id="PF07525">
    <property type="entry name" value="SOCS_box"/>
    <property type="match status" value="1"/>
</dbReference>
<dbReference type="CDD" id="cd03716">
    <property type="entry name" value="SOCS_ASB_like"/>
    <property type="match status" value="1"/>
</dbReference>
<dbReference type="Pfam" id="PF12796">
    <property type="entry name" value="Ank_2"/>
    <property type="match status" value="1"/>
</dbReference>
<dbReference type="InterPro" id="IPR036036">
    <property type="entry name" value="SOCS_box-like_dom_sf"/>
</dbReference>
<sequence>MYYRFAMTQHTFNLSERLIRVVTGWNVNPKDTVEDILREGVDVNLVHGLCLPLHCACSVGNPSIVELLLDYGAEVNAIDGFGRSAMHCAAEKSVECLEVLVAHGGEVDIMDANRNRPLHWAAYRNKAKSVRFLLDHGAVVNEPDMFDNTPLHWATMKSSLEAIRVLLDFGAEVNAKNDRGSTPILKSAHMFTSGLSTRREWEVLSLLLKAAGHVQLCDEDGELPENIFQDAELMKILFPVCRSPRSLKQLCRYGIRRSVGEGYLHKLILELPLPDSMHRYILLLTDE</sequence>
<evidence type="ECO:0000313" key="5">
    <source>
        <dbReference type="EMBL" id="KAJ8019536.1"/>
    </source>
</evidence>
<proteinExistence type="predicted"/>
<dbReference type="GO" id="GO:0035556">
    <property type="term" value="P:intracellular signal transduction"/>
    <property type="evidence" value="ECO:0007669"/>
    <property type="project" value="InterPro"/>
</dbReference>
<dbReference type="PROSITE" id="PS50297">
    <property type="entry name" value="ANK_REP_REGION"/>
    <property type="match status" value="3"/>
</dbReference>
<organism evidence="5 6">
    <name type="scientific">Holothuria leucospilota</name>
    <name type="common">Black long sea cucumber</name>
    <name type="synonym">Mertensiothuria leucospilota</name>
    <dbReference type="NCBI Taxonomy" id="206669"/>
    <lineage>
        <taxon>Eukaryota</taxon>
        <taxon>Metazoa</taxon>
        <taxon>Echinodermata</taxon>
        <taxon>Eleutherozoa</taxon>
        <taxon>Echinozoa</taxon>
        <taxon>Holothuroidea</taxon>
        <taxon>Aspidochirotacea</taxon>
        <taxon>Aspidochirotida</taxon>
        <taxon>Holothuriidae</taxon>
        <taxon>Holothuria</taxon>
    </lineage>
</organism>
<dbReference type="InterPro" id="IPR001496">
    <property type="entry name" value="SOCS_box"/>
</dbReference>
<dbReference type="AlphaFoldDB" id="A0A9Q1B9J0"/>
<dbReference type="InterPro" id="IPR002110">
    <property type="entry name" value="Ankyrin_rpt"/>
</dbReference>